<reference evidence="1" key="1">
    <citation type="submission" date="2021-02" db="EMBL/GenBank/DDBJ databases">
        <authorList>
            <person name="Nowell W R."/>
        </authorList>
    </citation>
    <scope>NUCLEOTIDE SEQUENCE</scope>
</reference>
<feature type="non-terminal residue" evidence="1">
    <location>
        <position position="30"/>
    </location>
</feature>
<dbReference type="EMBL" id="CAJOAZ010028332">
    <property type="protein sequence ID" value="CAF4416747.1"/>
    <property type="molecule type" value="Genomic_DNA"/>
</dbReference>
<dbReference type="Gene3D" id="3.90.230.10">
    <property type="entry name" value="Creatinase/methionine aminopeptidase superfamily"/>
    <property type="match status" value="1"/>
</dbReference>
<name>A0A820Q0X8_9BILA</name>
<dbReference type="Proteomes" id="UP000663844">
    <property type="component" value="Unassembled WGS sequence"/>
</dbReference>
<proteinExistence type="predicted"/>
<dbReference type="InterPro" id="IPR036005">
    <property type="entry name" value="Creatinase/aminopeptidase-like"/>
</dbReference>
<organism evidence="1 2">
    <name type="scientific">Adineta steineri</name>
    <dbReference type="NCBI Taxonomy" id="433720"/>
    <lineage>
        <taxon>Eukaryota</taxon>
        <taxon>Metazoa</taxon>
        <taxon>Spiralia</taxon>
        <taxon>Gnathifera</taxon>
        <taxon>Rotifera</taxon>
        <taxon>Eurotatoria</taxon>
        <taxon>Bdelloidea</taxon>
        <taxon>Adinetida</taxon>
        <taxon>Adinetidae</taxon>
        <taxon>Adineta</taxon>
    </lineage>
</organism>
<evidence type="ECO:0000313" key="1">
    <source>
        <dbReference type="EMBL" id="CAF4416747.1"/>
    </source>
</evidence>
<sequence>MHEYELEALFQYYCQRHGGMRHMSYTCICA</sequence>
<gene>
    <name evidence="1" type="ORF">OXD698_LOCUS52383</name>
</gene>
<dbReference type="AlphaFoldDB" id="A0A820Q0X8"/>
<accession>A0A820Q0X8</accession>
<feature type="non-terminal residue" evidence="1">
    <location>
        <position position="1"/>
    </location>
</feature>
<evidence type="ECO:0000313" key="2">
    <source>
        <dbReference type="Proteomes" id="UP000663844"/>
    </source>
</evidence>
<protein>
    <submittedName>
        <fullName evidence="1">Uncharacterized protein</fullName>
    </submittedName>
</protein>
<comment type="caution">
    <text evidence="1">The sequence shown here is derived from an EMBL/GenBank/DDBJ whole genome shotgun (WGS) entry which is preliminary data.</text>
</comment>